<keyword evidence="7" id="KW-1185">Reference proteome</keyword>
<accession>A0ABP5ULE3</accession>
<keyword evidence="4" id="KW-0812">Transmembrane</keyword>
<evidence type="ECO:0000256" key="3">
    <source>
        <dbReference type="SAM" id="MobiDB-lite"/>
    </source>
</evidence>
<reference evidence="7" key="1">
    <citation type="journal article" date="2019" name="Int. J. Syst. Evol. Microbiol.">
        <title>The Global Catalogue of Microorganisms (GCM) 10K type strain sequencing project: providing services to taxonomists for standard genome sequencing and annotation.</title>
        <authorList>
            <consortium name="The Broad Institute Genomics Platform"/>
            <consortium name="The Broad Institute Genome Sequencing Center for Infectious Disease"/>
            <person name="Wu L."/>
            <person name="Ma J."/>
        </authorList>
    </citation>
    <scope>NUCLEOTIDE SEQUENCE [LARGE SCALE GENOMIC DNA]</scope>
    <source>
        <strain evidence="7">JCM 16227</strain>
    </source>
</reference>
<keyword evidence="4" id="KW-1133">Transmembrane helix</keyword>
<evidence type="ECO:0000313" key="6">
    <source>
        <dbReference type="EMBL" id="GAA2382414.1"/>
    </source>
</evidence>
<evidence type="ECO:0000259" key="5">
    <source>
        <dbReference type="Pfam" id="PF26580"/>
    </source>
</evidence>
<dbReference type="InterPro" id="IPR058644">
    <property type="entry name" value="Mtb12-like_C"/>
</dbReference>
<feature type="compositionally biased region" description="Low complexity" evidence="3">
    <location>
        <begin position="108"/>
        <end position="117"/>
    </location>
</feature>
<evidence type="ECO:0000313" key="7">
    <source>
        <dbReference type="Proteomes" id="UP001501170"/>
    </source>
</evidence>
<feature type="transmembrane region" description="Helical" evidence="4">
    <location>
        <begin position="17"/>
        <end position="41"/>
    </location>
</feature>
<dbReference type="EMBL" id="BAAARB010000011">
    <property type="protein sequence ID" value="GAA2382414.1"/>
    <property type="molecule type" value="Genomic_DNA"/>
</dbReference>
<dbReference type="RefSeq" id="WP_346076431.1">
    <property type="nucleotide sequence ID" value="NZ_BAAARB010000011.1"/>
</dbReference>
<gene>
    <name evidence="6" type="ORF">GCM10009855_23250</name>
</gene>
<protein>
    <recommendedName>
        <fullName evidence="5">Low molecular weight antigen MTB12-like C-terminal domain-containing protein</fullName>
    </recommendedName>
</protein>
<name>A0ABP5ULE3_9ACTN</name>
<comment type="similarity">
    <text evidence="2">Belongs to the MTB12 family.</text>
</comment>
<keyword evidence="1" id="KW-0732">Signal</keyword>
<comment type="caution">
    <text evidence="6">The sequence shown here is derived from an EMBL/GenBank/DDBJ whole genome shotgun (WGS) entry which is preliminary data.</text>
</comment>
<sequence>MSRRTGQSGTGVNSPTVIAAAGLAAVISSLIVVVGVVAMMLSGAAPTTAAQSPATVVSLGDTQQAPAVQGGTQTPAATADASAPVAEDAPATDESGLAPGAPVVATRQQAPTTAQPQGSGPTPPTLAEFNSQLTTLSGNSSSAQKAKLLEGGSRAVGPISKVLYLVKQYSYTGFRYQVVGPLTQNGTTANARLQMTLPGSGSRYIPLRWVWKDGAWKLSDKSVCDISAYAQMPCSL</sequence>
<evidence type="ECO:0000256" key="4">
    <source>
        <dbReference type="SAM" id="Phobius"/>
    </source>
</evidence>
<evidence type="ECO:0000256" key="2">
    <source>
        <dbReference type="ARBA" id="ARBA00093774"/>
    </source>
</evidence>
<organism evidence="6 7">
    <name type="scientific">Gordonia cholesterolivorans</name>
    <dbReference type="NCBI Taxonomy" id="559625"/>
    <lineage>
        <taxon>Bacteria</taxon>
        <taxon>Bacillati</taxon>
        <taxon>Actinomycetota</taxon>
        <taxon>Actinomycetes</taxon>
        <taxon>Mycobacteriales</taxon>
        <taxon>Gordoniaceae</taxon>
        <taxon>Gordonia</taxon>
    </lineage>
</organism>
<proteinExistence type="inferred from homology"/>
<feature type="domain" description="Low molecular weight antigen MTB12-like C-terminal" evidence="5">
    <location>
        <begin position="123"/>
        <end position="234"/>
    </location>
</feature>
<dbReference type="Proteomes" id="UP001501170">
    <property type="component" value="Unassembled WGS sequence"/>
</dbReference>
<feature type="compositionally biased region" description="Low complexity" evidence="3">
    <location>
        <begin position="74"/>
        <end position="89"/>
    </location>
</feature>
<keyword evidence="4" id="KW-0472">Membrane</keyword>
<dbReference type="Pfam" id="PF26580">
    <property type="entry name" value="Mtb12_C"/>
    <property type="match status" value="1"/>
</dbReference>
<evidence type="ECO:0000256" key="1">
    <source>
        <dbReference type="ARBA" id="ARBA00022729"/>
    </source>
</evidence>
<feature type="region of interest" description="Disordered" evidence="3">
    <location>
        <begin position="66"/>
        <end position="127"/>
    </location>
</feature>